<dbReference type="PANTHER" id="PTHR30121">
    <property type="entry name" value="UNCHARACTERIZED PROTEIN YJGR-RELATED"/>
    <property type="match status" value="1"/>
</dbReference>
<evidence type="ECO:0000313" key="3">
    <source>
        <dbReference type="EMBL" id="QWS78774.1"/>
    </source>
</evidence>
<keyword evidence="1" id="KW-0472">Membrane</keyword>
<feature type="transmembrane region" description="Helical" evidence="1">
    <location>
        <begin position="47"/>
        <end position="66"/>
    </location>
</feature>
<evidence type="ECO:0000256" key="1">
    <source>
        <dbReference type="SAM" id="Phobius"/>
    </source>
</evidence>
<dbReference type="EMBL" id="MT872801">
    <property type="protein sequence ID" value="QWS78774.1"/>
    <property type="molecule type" value="Genomic_DNA"/>
</dbReference>
<protein>
    <recommendedName>
        <fullName evidence="2">Helicase HerA central domain-containing protein</fullName>
    </recommendedName>
</protein>
<name>A0A8F2DES9_9MOLU</name>
<feature type="transmembrane region" description="Helical" evidence="1">
    <location>
        <begin position="20"/>
        <end position="41"/>
    </location>
</feature>
<dbReference type="Gene3D" id="3.40.50.300">
    <property type="entry name" value="P-loop containing nucleotide triphosphate hydrolases"/>
    <property type="match status" value="2"/>
</dbReference>
<keyword evidence="1" id="KW-1133">Transmembrane helix</keyword>
<dbReference type="AlphaFoldDB" id="A0A8F2DES9"/>
<dbReference type="PANTHER" id="PTHR30121:SF6">
    <property type="entry name" value="SLR6007 PROTEIN"/>
    <property type="match status" value="1"/>
</dbReference>
<reference evidence="3" key="1">
    <citation type="journal article" date="2021" name="Infect. Genet. Evol.">
        <title>Novel prophage-like sequences in Mycoplasma anserisalpingitidis.</title>
        <authorList>
            <person name="Kovacs A.B."/>
            <person name="Wehmann E."/>
            <person name="Svab D."/>
            <person name="Beko K."/>
            <person name="Grozner D."/>
            <person name="Mitter A."/>
            <person name="Bali K."/>
            <person name="Morrow C.J."/>
            <person name="Banyai K."/>
            <person name="Gyuranecz M."/>
        </authorList>
    </citation>
    <scope>NUCLEOTIDE SEQUENCE</scope>
    <source>
        <strain evidence="3">MYCAV61</strain>
    </source>
</reference>
<keyword evidence="1" id="KW-0812">Transmembrane</keyword>
<dbReference type="InterPro" id="IPR027417">
    <property type="entry name" value="P-loop_NTPase"/>
</dbReference>
<dbReference type="InterPro" id="IPR051162">
    <property type="entry name" value="T4SS_component"/>
</dbReference>
<sequence length="890" mass="104511">MLQPHKLSKTKLKYESKLSLTDIVFLFVFAVFSIALISIFYLIVKVGVIICAFIALLLMIFLLWLMQKKIYDSHRRYYYLFRNLQFLTIKKTYNKNELSNFEAPIKSISNLGIIKTNEANSLIFKMNGFDPFKLNTDEYDLFIKKINNLYSSLTNNGRKVQIVKISTKNDLKENLDSLDRAYSKNQNITVEKDNYFNSVANDIHFFGSEDSMISQYYFLISQTSNFSQEEINEISGLIESMYPALTKRIVEKEEILNIFRELFKLNLKIEEDKITQEINGIIVKKDLVKLNETYLNSFFIDRFPVSLNDGCFENLLRNPNLNFIISFTKLPSSSAIKTIDKARRFIKANQIDVSSFTKNVLIETELDAIDNFIEEFSNEIPIFEVNFQGLIHSDSEEKHNLINKNVRAELENNKMVGNFYQTTQIRLLNEFWMNENKIKVDNNHTMTGLNLAKLWSFTDVLYNDKNHFLLGHDYFIGHPLFFNNTLKNKQRPSSSMFMIGKTGSGKTASISKILNYHSMNNDKIYIIDPNNDYGSLFRKIKHNNVNMIDLTDINYFQQNLLEIKDTFSLSNIDETIEKVSNNSLIKWKIDYLKQMFLIIDTSLTERQLNLLGLLIQKTYEKNGFYTKELNDCKQITFDDVIELTKKINSKQIISEINDREIFSQKEIDESLLFLITNFSRKNGTYKFFNTDKVFEENSNNSKIYNFQRLLTKSQKDNLIAMFLLIQEINNEIQQNLIYNIKNFGYERQNEWRNIVIVIDEIHKFLGGTGNTYLINFLFDTIKTLRKFWGLMIMGTQSFKDFVLVEEMKNKTIQLLEQTQYKFIYKVDRSDITSFNDTLSESSKLLDFEKNFIQESSVGQCLFMIDDKTKVPISLYYNDYEQKIIFKTQLA</sequence>
<dbReference type="SUPFAM" id="SSF52540">
    <property type="entry name" value="P-loop containing nucleoside triphosphate hydrolases"/>
    <property type="match status" value="1"/>
</dbReference>
<proteinExistence type="predicted"/>
<organism evidence="3">
    <name type="scientific">Mycoplasma anserisalpingitidis</name>
    <dbReference type="NCBI Taxonomy" id="519450"/>
    <lineage>
        <taxon>Bacteria</taxon>
        <taxon>Bacillati</taxon>
        <taxon>Mycoplasmatota</taxon>
        <taxon>Mollicutes</taxon>
        <taxon>Mycoplasmataceae</taxon>
        <taxon>Mycoplasma</taxon>
    </lineage>
</organism>
<evidence type="ECO:0000259" key="2">
    <source>
        <dbReference type="Pfam" id="PF01935"/>
    </source>
</evidence>
<dbReference type="Pfam" id="PF01935">
    <property type="entry name" value="DUF87"/>
    <property type="match status" value="1"/>
</dbReference>
<dbReference type="InterPro" id="IPR002789">
    <property type="entry name" value="HerA_central"/>
</dbReference>
<accession>A0A8F2DES9</accession>
<feature type="domain" description="Helicase HerA central" evidence="2">
    <location>
        <begin position="498"/>
        <end position="658"/>
    </location>
</feature>